<evidence type="ECO:0000313" key="2">
    <source>
        <dbReference type="EMBL" id="TEB23244.1"/>
    </source>
</evidence>
<proteinExistence type="predicted"/>
<evidence type="ECO:0000256" key="1">
    <source>
        <dbReference type="SAM" id="MobiDB-lite"/>
    </source>
</evidence>
<feature type="region of interest" description="Disordered" evidence="1">
    <location>
        <begin position="184"/>
        <end position="226"/>
    </location>
</feature>
<feature type="compositionally biased region" description="Pro residues" evidence="1">
    <location>
        <begin position="112"/>
        <end position="128"/>
    </location>
</feature>
<feature type="compositionally biased region" description="Polar residues" evidence="1">
    <location>
        <begin position="381"/>
        <end position="393"/>
    </location>
</feature>
<feature type="region of interest" description="Disordered" evidence="1">
    <location>
        <begin position="287"/>
        <end position="396"/>
    </location>
</feature>
<name>A0A4Y7SNQ4_COPMI</name>
<dbReference type="Proteomes" id="UP000298030">
    <property type="component" value="Unassembled WGS sequence"/>
</dbReference>
<feature type="region of interest" description="Disordered" evidence="1">
    <location>
        <begin position="1"/>
        <end position="31"/>
    </location>
</feature>
<dbReference type="EMBL" id="QPFP01000080">
    <property type="protein sequence ID" value="TEB23244.1"/>
    <property type="molecule type" value="Genomic_DNA"/>
</dbReference>
<sequence>MSTQPQSIPQPFLAYARRSRESQRPFDFSSGNPYPLVEHACSCGNGWDNTHPVPQPFHHPPFHPHYSLGPIYPQVYPSYMHPPHPAIPPPDSPAPYGPGVGPYPALYTHYESPPPPVSPRSQPRPLPTPIHNVDVDVSRLGYALPIAGKPNHATAASEHPPRGSPATPVLRASSVRLETRRAAAVSAHKRQTPKPGAASPSGCGGPDSLLFSESMNPPLRSPSTSIPTARDRIDQVILRQEEDALHRNATPTTLVPALPQQKPATPVRLSYAQVADGKKPKVYPPTTVAQPAPALNAPPLFNLPPRLKAPNPGPHSFAQAAIVNSGTAHDERSTRAGTSPTSASHIPKKPCRTEGPSRDSQPSPTPAFGGSPLSLVRSDGRTTQPDTSANSSPPGHVPFVLHNTPSDLPAISPFGLCALVMPPVPNRAPSPSPTRWVTPISSSTPKKSRVNEVKVPYLIYTSPTPKKNAGWERPAGDAGLLKVPQLNLSTGRLPETCQSLGAVLGDADVFNGGSNAGKNPESLAPDSPLTEQTDELDLFSAPSSPSPATTSLSLPEEDDGKEVYIWFHDSGCKDGDDSSEQRGISLLECAYCKTFPQEQEGNPLKQRLKLREIDMVFQWDRMRGSGTSCP</sequence>
<accession>A0A4Y7SNQ4</accession>
<feature type="region of interest" description="Disordered" evidence="1">
    <location>
        <begin position="109"/>
        <end position="129"/>
    </location>
</feature>
<protein>
    <submittedName>
        <fullName evidence="2">Uncharacterized protein</fullName>
    </submittedName>
</protein>
<dbReference type="AlphaFoldDB" id="A0A4Y7SNQ4"/>
<organism evidence="2 3">
    <name type="scientific">Coprinellus micaceus</name>
    <name type="common">Glistening ink-cap mushroom</name>
    <name type="synonym">Coprinus micaceus</name>
    <dbReference type="NCBI Taxonomy" id="71717"/>
    <lineage>
        <taxon>Eukaryota</taxon>
        <taxon>Fungi</taxon>
        <taxon>Dikarya</taxon>
        <taxon>Basidiomycota</taxon>
        <taxon>Agaricomycotina</taxon>
        <taxon>Agaricomycetes</taxon>
        <taxon>Agaricomycetidae</taxon>
        <taxon>Agaricales</taxon>
        <taxon>Agaricineae</taxon>
        <taxon>Psathyrellaceae</taxon>
        <taxon>Coprinellus</taxon>
    </lineage>
</organism>
<feature type="compositionally biased region" description="Low complexity" evidence="1">
    <location>
        <begin position="291"/>
        <end position="305"/>
    </location>
</feature>
<gene>
    <name evidence="2" type="ORF">FA13DRAFT_1715493</name>
</gene>
<feature type="compositionally biased region" description="Polar residues" evidence="1">
    <location>
        <begin position="335"/>
        <end position="344"/>
    </location>
</feature>
<feature type="compositionally biased region" description="Polar residues" evidence="1">
    <location>
        <begin position="211"/>
        <end position="226"/>
    </location>
</feature>
<feature type="region of interest" description="Disordered" evidence="1">
    <location>
        <begin position="150"/>
        <end position="170"/>
    </location>
</feature>
<keyword evidence="3" id="KW-1185">Reference proteome</keyword>
<evidence type="ECO:0000313" key="3">
    <source>
        <dbReference type="Proteomes" id="UP000298030"/>
    </source>
</evidence>
<reference evidence="2 3" key="1">
    <citation type="journal article" date="2019" name="Nat. Ecol. Evol.">
        <title>Megaphylogeny resolves global patterns of mushroom evolution.</title>
        <authorList>
            <person name="Varga T."/>
            <person name="Krizsan K."/>
            <person name="Foldi C."/>
            <person name="Dima B."/>
            <person name="Sanchez-Garcia M."/>
            <person name="Sanchez-Ramirez S."/>
            <person name="Szollosi G.J."/>
            <person name="Szarkandi J.G."/>
            <person name="Papp V."/>
            <person name="Albert L."/>
            <person name="Andreopoulos W."/>
            <person name="Angelini C."/>
            <person name="Antonin V."/>
            <person name="Barry K.W."/>
            <person name="Bougher N.L."/>
            <person name="Buchanan P."/>
            <person name="Buyck B."/>
            <person name="Bense V."/>
            <person name="Catcheside P."/>
            <person name="Chovatia M."/>
            <person name="Cooper J."/>
            <person name="Damon W."/>
            <person name="Desjardin D."/>
            <person name="Finy P."/>
            <person name="Geml J."/>
            <person name="Haridas S."/>
            <person name="Hughes K."/>
            <person name="Justo A."/>
            <person name="Karasinski D."/>
            <person name="Kautmanova I."/>
            <person name="Kiss B."/>
            <person name="Kocsube S."/>
            <person name="Kotiranta H."/>
            <person name="LaButti K.M."/>
            <person name="Lechner B.E."/>
            <person name="Liimatainen K."/>
            <person name="Lipzen A."/>
            <person name="Lukacs Z."/>
            <person name="Mihaltcheva S."/>
            <person name="Morgado L.N."/>
            <person name="Niskanen T."/>
            <person name="Noordeloos M.E."/>
            <person name="Ohm R.A."/>
            <person name="Ortiz-Santana B."/>
            <person name="Ovrebo C."/>
            <person name="Racz N."/>
            <person name="Riley R."/>
            <person name="Savchenko A."/>
            <person name="Shiryaev A."/>
            <person name="Soop K."/>
            <person name="Spirin V."/>
            <person name="Szebenyi C."/>
            <person name="Tomsovsky M."/>
            <person name="Tulloss R.E."/>
            <person name="Uehling J."/>
            <person name="Grigoriev I.V."/>
            <person name="Vagvolgyi C."/>
            <person name="Papp T."/>
            <person name="Martin F.M."/>
            <person name="Miettinen O."/>
            <person name="Hibbett D.S."/>
            <person name="Nagy L.G."/>
        </authorList>
    </citation>
    <scope>NUCLEOTIDE SEQUENCE [LARGE SCALE GENOMIC DNA]</scope>
    <source>
        <strain evidence="2 3">FP101781</strain>
    </source>
</reference>
<comment type="caution">
    <text evidence="2">The sequence shown here is derived from an EMBL/GenBank/DDBJ whole genome shotgun (WGS) entry which is preliminary data.</text>
</comment>